<name>A0ABY6LUH7_9ARAC</name>
<keyword evidence="2" id="KW-1185">Reference proteome</keyword>
<accession>A0ABY6LUH7</accession>
<evidence type="ECO:0000313" key="2">
    <source>
        <dbReference type="Proteomes" id="UP001235939"/>
    </source>
</evidence>
<sequence>MRANGLKKKLFWEKIEVRRKSRRPPMSWLEGVKEATGRSLYKLPVMVINRADWARPQVADRGTTFRYEGQLQNKQNDSDE</sequence>
<organism evidence="1 2">
    <name type="scientific">Cordylochernes scorpioides</name>
    <dbReference type="NCBI Taxonomy" id="51811"/>
    <lineage>
        <taxon>Eukaryota</taxon>
        <taxon>Metazoa</taxon>
        <taxon>Ecdysozoa</taxon>
        <taxon>Arthropoda</taxon>
        <taxon>Chelicerata</taxon>
        <taxon>Arachnida</taxon>
        <taxon>Pseudoscorpiones</taxon>
        <taxon>Cheliferoidea</taxon>
        <taxon>Chernetidae</taxon>
        <taxon>Cordylochernes</taxon>
    </lineage>
</organism>
<dbReference type="EMBL" id="CP092885">
    <property type="protein sequence ID" value="UYV83488.1"/>
    <property type="molecule type" value="Genomic_DNA"/>
</dbReference>
<dbReference type="Proteomes" id="UP001235939">
    <property type="component" value="Chromosome 23"/>
</dbReference>
<gene>
    <name evidence="1" type="ORF">LAZ67_23001178</name>
</gene>
<evidence type="ECO:0000313" key="1">
    <source>
        <dbReference type="EMBL" id="UYV83488.1"/>
    </source>
</evidence>
<reference evidence="1 2" key="1">
    <citation type="submission" date="2022-03" db="EMBL/GenBank/DDBJ databases">
        <title>A chromosomal length assembly of Cordylochernes scorpioides.</title>
        <authorList>
            <person name="Zeh D."/>
            <person name="Zeh J."/>
        </authorList>
    </citation>
    <scope>NUCLEOTIDE SEQUENCE [LARGE SCALE GENOMIC DNA]</scope>
    <source>
        <strain evidence="1">IN4F17</strain>
        <tissue evidence="1">Whole Body</tissue>
    </source>
</reference>
<protein>
    <submittedName>
        <fullName evidence="1">Uncharacterized protein</fullName>
    </submittedName>
</protein>
<proteinExistence type="predicted"/>